<dbReference type="AlphaFoldDB" id="A0A8K0HHG7"/>
<feature type="transmembrane region" description="Helical" evidence="9">
    <location>
        <begin position="243"/>
        <end position="265"/>
    </location>
</feature>
<dbReference type="GO" id="GO:0016020">
    <property type="term" value="C:membrane"/>
    <property type="evidence" value="ECO:0007669"/>
    <property type="project" value="UniProtKB-SubCell"/>
</dbReference>
<keyword evidence="3" id="KW-0808">Transferase</keyword>
<comment type="subcellular location">
    <subcellularLocation>
        <location evidence="1">Membrane</location>
        <topology evidence="1">Multi-pass membrane protein</topology>
    </subcellularLocation>
</comment>
<evidence type="ECO:0000256" key="5">
    <source>
        <dbReference type="ARBA" id="ARBA00022989"/>
    </source>
</evidence>
<evidence type="ECO:0000256" key="1">
    <source>
        <dbReference type="ARBA" id="ARBA00004141"/>
    </source>
</evidence>
<dbReference type="GO" id="GO:0008374">
    <property type="term" value="F:O-acyltransferase activity"/>
    <property type="evidence" value="ECO:0007669"/>
    <property type="project" value="InterPro"/>
</dbReference>
<keyword evidence="7 9" id="KW-0472">Membrane</keyword>
<dbReference type="PANTHER" id="PTHR31595">
    <property type="entry name" value="LONG-CHAIN-ALCOHOL O-FATTY-ACYLTRANSFERASE 3-RELATED"/>
    <property type="match status" value="1"/>
</dbReference>
<keyword evidence="5 9" id="KW-1133">Transmembrane helix</keyword>
<feature type="transmembrane region" description="Helical" evidence="9">
    <location>
        <begin position="212"/>
        <end position="231"/>
    </location>
</feature>
<dbReference type="GO" id="GO:0006629">
    <property type="term" value="P:lipid metabolic process"/>
    <property type="evidence" value="ECO:0007669"/>
    <property type="project" value="UniProtKB-KW"/>
</dbReference>
<gene>
    <name evidence="11" type="ORF">FNV43_RR07911</name>
</gene>
<name>A0A8K0HHG7_9ROSA</name>
<dbReference type="InterPro" id="IPR044851">
    <property type="entry name" value="Wax_synthase"/>
</dbReference>
<dbReference type="Pfam" id="PF13813">
    <property type="entry name" value="MBOAT_2"/>
    <property type="match status" value="1"/>
</dbReference>
<accession>A0A8K0HHG7</accession>
<comment type="similarity">
    <text evidence="2">Belongs to the wax synthase family.</text>
</comment>
<feature type="transmembrane region" description="Helical" evidence="9">
    <location>
        <begin position="179"/>
        <end position="200"/>
    </location>
</feature>
<sequence length="285" mass="32511">MPIFYIFYILPWYYSSALARGLSSFFITWITSFKLLLFSFHQGTLVSPKNYIDFAMVAVFPLKMKEKLYSPPSPNPKLVPGFVPPILILLITFYTNSTIFLRALALALVLYIVFTSSNGETLCRYELLQLFNHPYLATSVQEFWGRRWNRMSSNILRQTVYEPTLHCLKGTVGVGPAKVVATITTLVVSGIMHELMFYHITCGMKPTWEVTWFFVLHGFCMVVETGLKHLARVKGWPSVKPAVLIVWTVGFACLTSYWLLVLPVWRSTQLTQCSAGSPNIHAFNR</sequence>
<evidence type="ECO:0000256" key="8">
    <source>
        <dbReference type="ARBA" id="ARBA00023315"/>
    </source>
</evidence>
<feature type="domain" description="Wax synthase" evidence="10">
    <location>
        <begin position="129"/>
        <end position="215"/>
    </location>
</feature>
<evidence type="ECO:0000256" key="9">
    <source>
        <dbReference type="SAM" id="Phobius"/>
    </source>
</evidence>
<protein>
    <recommendedName>
        <fullName evidence="10">Wax synthase domain-containing protein</fullName>
    </recommendedName>
</protein>
<evidence type="ECO:0000313" key="12">
    <source>
        <dbReference type="Proteomes" id="UP000796880"/>
    </source>
</evidence>
<evidence type="ECO:0000256" key="4">
    <source>
        <dbReference type="ARBA" id="ARBA00022692"/>
    </source>
</evidence>
<evidence type="ECO:0000256" key="2">
    <source>
        <dbReference type="ARBA" id="ARBA00007282"/>
    </source>
</evidence>
<evidence type="ECO:0000256" key="7">
    <source>
        <dbReference type="ARBA" id="ARBA00023136"/>
    </source>
</evidence>
<dbReference type="EMBL" id="VOIH02000003">
    <property type="protein sequence ID" value="KAF3451815.1"/>
    <property type="molecule type" value="Genomic_DNA"/>
</dbReference>
<proteinExistence type="inferred from homology"/>
<evidence type="ECO:0000256" key="6">
    <source>
        <dbReference type="ARBA" id="ARBA00023098"/>
    </source>
</evidence>
<evidence type="ECO:0000313" key="11">
    <source>
        <dbReference type="EMBL" id="KAF3451815.1"/>
    </source>
</evidence>
<dbReference type="PANTHER" id="PTHR31595:SF11">
    <property type="entry name" value="LONG-CHAIN-ALCOHOL O-FATTY-ACYLTRANSFERASE 1-RELATED"/>
    <property type="match status" value="1"/>
</dbReference>
<evidence type="ECO:0000259" key="10">
    <source>
        <dbReference type="Pfam" id="PF13813"/>
    </source>
</evidence>
<dbReference type="Proteomes" id="UP000796880">
    <property type="component" value="Unassembled WGS sequence"/>
</dbReference>
<dbReference type="InterPro" id="IPR032805">
    <property type="entry name" value="Wax_synthase_dom"/>
</dbReference>
<keyword evidence="8" id="KW-0012">Acyltransferase</keyword>
<keyword evidence="6" id="KW-0443">Lipid metabolism</keyword>
<comment type="caution">
    <text evidence="11">The sequence shown here is derived from an EMBL/GenBank/DDBJ whole genome shotgun (WGS) entry which is preliminary data.</text>
</comment>
<reference evidence="11" key="1">
    <citation type="submission" date="2020-03" db="EMBL/GenBank/DDBJ databases">
        <title>A high-quality chromosome-level genome assembly of a woody plant with both climbing and erect habits, Rhamnella rubrinervis.</title>
        <authorList>
            <person name="Lu Z."/>
            <person name="Yang Y."/>
            <person name="Zhu X."/>
            <person name="Sun Y."/>
        </authorList>
    </citation>
    <scope>NUCLEOTIDE SEQUENCE</scope>
    <source>
        <strain evidence="11">BYM</strain>
        <tissue evidence="11">Leaf</tissue>
    </source>
</reference>
<keyword evidence="12" id="KW-1185">Reference proteome</keyword>
<evidence type="ECO:0000256" key="3">
    <source>
        <dbReference type="ARBA" id="ARBA00022679"/>
    </source>
</evidence>
<organism evidence="11 12">
    <name type="scientific">Rhamnella rubrinervis</name>
    <dbReference type="NCBI Taxonomy" id="2594499"/>
    <lineage>
        <taxon>Eukaryota</taxon>
        <taxon>Viridiplantae</taxon>
        <taxon>Streptophyta</taxon>
        <taxon>Embryophyta</taxon>
        <taxon>Tracheophyta</taxon>
        <taxon>Spermatophyta</taxon>
        <taxon>Magnoliopsida</taxon>
        <taxon>eudicotyledons</taxon>
        <taxon>Gunneridae</taxon>
        <taxon>Pentapetalae</taxon>
        <taxon>rosids</taxon>
        <taxon>fabids</taxon>
        <taxon>Rosales</taxon>
        <taxon>Rhamnaceae</taxon>
        <taxon>rhamnoid group</taxon>
        <taxon>Rhamneae</taxon>
        <taxon>Rhamnella</taxon>
    </lineage>
</organism>
<keyword evidence="4 9" id="KW-0812">Transmembrane</keyword>
<feature type="transmembrane region" description="Helical" evidence="9">
    <location>
        <begin position="86"/>
        <end position="114"/>
    </location>
</feature>
<dbReference type="OrthoDB" id="1077582at2759"/>